<comment type="subcellular location">
    <subcellularLocation>
        <location evidence="2">Endoplasmic reticulum membrane</location>
        <topology evidence="2">Single-pass type I membrane protein</topology>
    </subcellularLocation>
    <subcellularLocation>
        <location evidence="3">Photoreceptor outer segment membrane</location>
        <topology evidence="3">Single-pass type I membrane protein</topology>
    </subcellularLocation>
</comment>
<dbReference type="GO" id="GO:0004016">
    <property type="term" value="F:adenylate cyclase activity"/>
    <property type="evidence" value="ECO:0007669"/>
    <property type="project" value="TreeGrafter"/>
</dbReference>
<evidence type="ECO:0000256" key="14">
    <source>
        <dbReference type="ARBA" id="ARBA00023239"/>
    </source>
</evidence>
<feature type="region of interest" description="Disordered" evidence="21">
    <location>
        <begin position="1"/>
        <end position="20"/>
    </location>
</feature>
<keyword evidence="13" id="KW-0325">Glycoprotein</keyword>
<dbReference type="FunFam" id="1.10.510.10:FF:000404">
    <property type="entry name" value="Guanylate cyclase"/>
    <property type="match status" value="1"/>
</dbReference>
<gene>
    <name evidence="25" type="ORF">PECUL_23A046523</name>
</gene>
<dbReference type="PROSITE" id="PS50125">
    <property type="entry name" value="GUANYLATE_CYCLASE_2"/>
    <property type="match status" value="1"/>
</dbReference>
<evidence type="ECO:0000259" key="24">
    <source>
        <dbReference type="PROSITE" id="PS50125"/>
    </source>
</evidence>
<dbReference type="Gene3D" id="3.40.50.2300">
    <property type="match status" value="2"/>
</dbReference>
<protein>
    <recommendedName>
        <fullName evidence="19">Guanylate cyclase</fullName>
        <ecNumber evidence="19">4.6.1.2</ecNumber>
    </recommendedName>
</protein>
<dbReference type="SMART" id="SM00044">
    <property type="entry name" value="CYCc"/>
    <property type="match status" value="1"/>
</dbReference>
<feature type="region of interest" description="Disordered" evidence="21">
    <location>
        <begin position="648"/>
        <end position="708"/>
    </location>
</feature>
<dbReference type="CDD" id="cd14043">
    <property type="entry name" value="PK_GC-2D"/>
    <property type="match status" value="1"/>
</dbReference>
<evidence type="ECO:0000256" key="12">
    <source>
        <dbReference type="ARBA" id="ARBA00023157"/>
    </source>
</evidence>
<dbReference type="PANTHER" id="PTHR11920">
    <property type="entry name" value="GUANYLYL CYCLASE"/>
    <property type="match status" value="1"/>
</dbReference>
<dbReference type="Pfam" id="PF07701">
    <property type="entry name" value="HNOBA"/>
    <property type="match status" value="1"/>
</dbReference>
<dbReference type="InterPro" id="IPR050401">
    <property type="entry name" value="Cyclic_nucleotide_synthase"/>
</dbReference>
<feature type="compositionally biased region" description="Polar residues" evidence="21">
    <location>
        <begin position="159"/>
        <end position="169"/>
    </location>
</feature>
<feature type="compositionally biased region" description="Basic and acidic residues" evidence="21">
    <location>
        <begin position="684"/>
        <end position="695"/>
    </location>
</feature>
<keyword evidence="4" id="KW-0716">Sensory transduction</keyword>
<dbReference type="EMBL" id="OW240914">
    <property type="protein sequence ID" value="CAH2272693.1"/>
    <property type="molecule type" value="Genomic_DNA"/>
</dbReference>
<dbReference type="GO" id="GO:0005524">
    <property type="term" value="F:ATP binding"/>
    <property type="evidence" value="ECO:0007669"/>
    <property type="project" value="InterPro"/>
</dbReference>
<evidence type="ECO:0000259" key="23">
    <source>
        <dbReference type="PROSITE" id="PS50011"/>
    </source>
</evidence>
<dbReference type="GO" id="GO:0004672">
    <property type="term" value="F:protein kinase activity"/>
    <property type="evidence" value="ECO:0007669"/>
    <property type="project" value="InterPro"/>
</dbReference>
<name>A0AAD1RIX9_PELCU</name>
<evidence type="ECO:0000313" key="25">
    <source>
        <dbReference type="EMBL" id="CAH2272693.1"/>
    </source>
</evidence>
<keyword evidence="10" id="KW-0342">GTP-binding</keyword>
<evidence type="ECO:0000256" key="21">
    <source>
        <dbReference type="SAM" id="MobiDB-lite"/>
    </source>
</evidence>
<keyword evidence="6" id="KW-0732">Signal</keyword>
<feature type="compositionally biased region" description="Low complexity" evidence="21">
    <location>
        <begin position="42"/>
        <end position="61"/>
    </location>
</feature>
<feature type="domain" description="Protein kinase" evidence="23">
    <location>
        <begin position="1661"/>
        <end position="1932"/>
    </location>
</feature>
<evidence type="ECO:0000256" key="11">
    <source>
        <dbReference type="ARBA" id="ARBA00023136"/>
    </source>
</evidence>
<evidence type="ECO:0000256" key="18">
    <source>
        <dbReference type="RuleBase" id="RU000405"/>
    </source>
</evidence>
<evidence type="ECO:0000256" key="5">
    <source>
        <dbReference type="ARBA" id="ARBA00022692"/>
    </source>
</evidence>
<dbReference type="SUPFAM" id="SSF56112">
    <property type="entry name" value="Protein kinase-like (PK-like)"/>
    <property type="match status" value="1"/>
</dbReference>
<comment type="similarity">
    <text evidence="18">Belongs to the adenylyl cyclase class-4/guanylyl cyclase family.</text>
</comment>
<dbReference type="Pfam" id="PF07714">
    <property type="entry name" value="PK_Tyr_Ser-Thr"/>
    <property type="match status" value="1"/>
</dbReference>
<evidence type="ECO:0000256" key="13">
    <source>
        <dbReference type="ARBA" id="ARBA00023180"/>
    </source>
</evidence>
<keyword evidence="26" id="KW-1185">Reference proteome</keyword>
<evidence type="ECO:0000256" key="9">
    <source>
        <dbReference type="ARBA" id="ARBA00022989"/>
    </source>
</evidence>
<dbReference type="PROSITE" id="PS00452">
    <property type="entry name" value="GUANYLATE_CYCLASE_1"/>
    <property type="match status" value="1"/>
</dbReference>
<evidence type="ECO:0000256" key="1">
    <source>
        <dbReference type="ARBA" id="ARBA00001436"/>
    </source>
</evidence>
<dbReference type="GO" id="GO:0035556">
    <property type="term" value="P:intracellular signal transduction"/>
    <property type="evidence" value="ECO:0007669"/>
    <property type="project" value="InterPro"/>
</dbReference>
<keyword evidence="12" id="KW-1015">Disulfide bond</keyword>
<feature type="domain" description="Guanylate cyclase" evidence="24">
    <location>
        <begin position="2004"/>
        <end position="2134"/>
    </location>
</feature>
<dbReference type="EC" id="4.6.1.2" evidence="19"/>
<keyword evidence="16 19" id="KW-0141">cGMP biosynthesis</keyword>
<dbReference type="Gene3D" id="3.30.70.1230">
    <property type="entry name" value="Nucleotide cyclase"/>
    <property type="match status" value="1"/>
</dbReference>
<evidence type="ECO:0000256" key="8">
    <source>
        <dbReference type="ARBA" id="ARBA00022824"/>
    </source>
</evidence>
<dbReference type="GO" id="GO:0001653">
    <property type="term" value="F:peptide receptor activity"/>
    <property type="evidence" value="ECO:0007669"/>
    <property type="project" value="TreeGrafter"/>
</dbReference>
<dbReference type="GO" id="GO:0005886">
    <property type="term" value="C:plasma membrane"/>
    <property type="evidence" value="ECO:0007669"/>
    <property type="project" value="TreeGrafter"/>
</dbReference>
<feature type="region of interest" description="Disordered" evidence="21">
    <location>
        <begin position="159"/>
        <end position="187"/>
    </location>
</feature>
<dbReference type="InterPro" id="IPR001054">
    <property type="entry name" value="A/G_cyclase"/>
</dbReference>
<dbReference type="Proteomes" id="UP001295444">
    <property type="component" value="Chromosome 03"/>
</dbReference>
<dbReference type="CDD" id="cd07302">
    <property type="entry name" value="CHD"/>
    <property type="match status" value="1"/>
</dbReference>
<sequence>MADRLLCPKPQPTSSQMALPFSLQDSSLLSGIEPLPLSSPTSYQNSPRSVSPSSFTHSPSSTPLRRAATSELTSQLYASLRHSQELQEEKTEDVLTDTRIATATLTEGHIMLSEVDHLDCQEDMPRTLQEGAEASRKKQEESQYISQMESLRYHLQNMLSVNNPGTSHGTLIDKRDDRSDSTSTLLNQRPLSPALSLSGLEALFPRYSTLYNATPFLPDLQLRDALERETTRRKHLQRHIQNLQNEMLELQQRLTVSVTADRRKDTMIQQLDQTLAVVVGGWKQQEKKREEMVMQLQEEKQETERARLRDQEVLVEVRQELTQALEALAKVEQTAAEEQRVLQSQVDEKIALVTKLQAEREIEEKTLVEERREMEILKLQIAKQLSDWESREREHQEQCEKLQEEKRREVENERALAQQESQKCQELQLALSSLQGDIVRLERDLQTSHREIDTLQMELNLEKARSESERVRIESENKIHLEEVITEKVSAVHEESARHLCAVREQHRRQLLELTSQHERELSSQLSDFKTDLQDRERRHKDAIMEYELKLSHSEDRTRELSAGLRRLESERAETLIQLQEVMKSHWSQALRVLSAKTFSESSDICPSLAVPLQTSLCKDSETQWRPYPLNKSGKQEEAKDQEGHIMGAVNPFKNNTTSTVQETSSSQAMDGSHIKNGSSRGSHLGDSRSQHLEESSCESQQMMGSRHVTECDSLDPLKHNQTVENRSQYLIGSSPLNDTHFTFLGGSDPFRSQNMLGNSGNDQEVLSRSQSILDTSQIKAETSQLFGVKGKSLIMRDNLVQNPTIKSHSDESTNQSIIDNPQRRTPSQNIFHTDYMKRFNQPLNFMETGDLEGFGNRPIRTCNTQSVVNNSQLTSQPRLETDIKHNDFHSAVDLTLFSKISSQLGLVNSQKDSGHTWATQHNVEGPISKHSLQGSNWQQSMNYGHREERTHQPRVQVTDPEEDFYPMQMEELSQSFSSHMGFYPLEPIPDRATIGTVSETSTQISPEHPFQEEPSSKYVKSNVRSLETPQNMNANTEQLSPNPLLQYYIRMLLDRTPGDPFSDELESKFSETHPDASYPNTDMAELCQFLQNRTNQLPRSDENPPKKPVPKVPGAVKKEVLPSQRRPAQTKVLKRVSARENVHLIDHIYLSHDNNTAIKSGILARWTSSVSILFLFLFLSPSKVWTVNFRIGLVGPWTCDPFLSKAFPEVAAKLALSDLSRDKSLISGLWFDHILITEGCSAPRAFAAFSLMEHSVAAFVGPANPGYCSSASLLAKAWNKPMVSWSCLGVLSPLPHPVHVLYTVLSFFRWAGVAVVIGPQELWAGAGKELADALRSWGLPVGPIVTMDAGEEGALEALRRLKRRRRVRVIVMCMKSVLIGGEDQRHLLEVAHDLRMTDGSLVFIPYDTLLYSLPYDQPHPILTNNTKLRQAYDAVLTITVSSQQGNFYDMFKNARDNHEVPQHIDPMEVSPLFATIYNSIYLLATAVDRSYKSGQRITANSIARHIPNVRLEGFGFPIAHDEDGDSETPYIILDTDGKSGQLIPVYKVHPARGELSHIGDIHFPYGYRPGTDSDCWFDRSSICIGGVDPTFVLLIFILISSFVITGASLACYIRRRIQQAKLLKGPNKIILTLEDLAFIHTQSRKKVTDDSKSSLLGRSVSDMRTPRHSISGKSMLAASPHTTNVGVYEGDWVWLKKFPGEKHGEIRPATRNVFCTLRELRHENVNLYLGMFHDMGVLGVVSEHCSRGSLEDLIQNQDMKLDWMFKSSLLLDLIKGLKFLHHREIAHGRLKSRNCVVDGRFVLKVTDHGINDLYDAQRLAPVDPRPEDLFWTAPELLRDPLLSQRGTYRGDVYSFAIVTQEVIIRGSPYCMLELSADEIIRKVRRPPPLCRPSVSLDQAPPECIQLMKQCWSEHPDRRPNIDQIFDQFKTINRGRKTNIIDSMLRMLEQYSSNLEDLIRERTEELEVEKQKTDKLLTQMLPPSVAEALKTGVPVEPEYFDQVTIYFSDIVGFTTISSLSDPIEVVDLLNDLYTLFDAIIGSHDVYKVETIGDAYMVASGLPKKNGNRHAAEIANMSLDILSSVGSFKIRHMPEVPVKIRIGLHSGPCVAGVVGLTMPRYCLFGDTVNTASRMESTGLPYRVHVNVSTVNILLSLKEGYKMDVRGKTELKGKGVEDTYWLVGKEGFNKPLPTPPDIIPGNSNHGISLDEIPESRRKKLEKERDIVKKQKMK</sequence>
<dbReference type="Gene3D" id="1.10.510.10">
    <property type="entry name" value="Transferase(Phosphotransferase) domain 1"/>
    <property type="match status" value="1"/>
</dbReference>
<feature type="region of interest" description="Disordered" evidence="21">
    <location>
        <begin position="2191"/>
        <end position="2231"/>
    </location>
</feature>
<feature type="transmembrane region" description="Helical" evidence="22">
    <location>
        <begin position="1592"/>
        <end position="1614"/>
    </location>
</feature>
<evidence type="ECO:0000256" key="20">
    <source>
        <dbReference type="SAM" id="Coils"/>
    </source>
</evidence>
<keyword evidence="9 22" id="KW-1133">Transmembrane helix</keyword>
<evidence type="ECO:0000256" key="7">
    <source>
        <dbReference type="ARBA" id="ARBA00022741"/>
    </source>
</evidence>
<evidence type="ECO:0000256" key="6">
    <source>
        <dbReference type="ARBA" id="ARBA00022729"/>
    </source>
</evidence>
<dbReference type="Pfam" id="PF00211">
    <property type="entry name" value="Guanylate_cyc"/>
    <property type="match status" value="1"/>
</dbReference>
<dbReference type="PANTHER" id="PTHR11920:SF228">
    <property type="entry name" value="RETINAL GUANYLYL CYCLASE 1"/>
    <property type="match status" value="1"/>
</dbReference>
<dbReference type="GO" id="GO:0005525">
    <property type="term" value="F:GTP binding"/>
    <property type="evidence" value="ECO:0007669"/>
    <property type="project" value="UniProtKB-KW"/>
</dbReference>
<proteinExistence type="inferred from homology"/>
<feature type="compositionally biased region" description="Basic and acidic residues" evidence="21">
    <location>
        <begin position="2218"/>
        <end position="2231"/>
    </location>
</feature>
<dbReference type="SUPFAM" id="SSF53822">
    <property type="entry name" value="Periplasmic binding protein-like I"/>
    <property type="match status" value="1"/>
</dbReference>
<evidence type="ECO:0000256" key="4">
    <source>
        <dbReference type="ARBA" id="ARBA00022606"/>
    </source>
</evidence>
<dbReference type="InterPro" id="IPR028082">
    <property type="entry name" value="Peripla_BP_I"/>
</dbReference>
<feature type="compositionally biased region" description="Basic and acidic residues" evidence="21">
    <location>
        <begin position="171"/>
        <end position="180"/>
    </location>
</feature>
<feature type="coiled-coil region" evidence="20">
    <location>
        <begin position="226"/>
        <end position="458"/>
    </location>
</feature>
<feature type="region of interest" description="Disordered" evidence="21">
    <location>
        <begin position="804"/>
        <end position="828"/>
    </location>
</feature>
<keyword evidence="8" id="KW-0256">Endoplasmic reticulum</keyword>
<evidence type="ECO:0000256" key="22">
    <source>
        <dbReference type="SAM" id="Phobius"/>
    </source>
</evidence>
<comment type="catalytic activity">
    <reaction evidence="1 19">
        <text>GTP = 3',5'-cyclic GMP + diphosphate</text>
        <dbReference type="Rhea" id="RHEA:13665"/>
        <dbReference type="ChEBI" id="CHEBI:33019"/>
        <dbReference type="ChEBI" id="CHEBI:37565"/>
        <dbReference type="ChEBI" id="CHEBI:57746"/>
        <dbReference type="EC" id="4.6.1.2"/>
    </reaction>
</comment>
<evidence type="ECO:0000256" key="19">
    <source>
        <dbReference type="RuleBase" id="RU003431"/>
    </source>
</evidence>
<dbReference type="InterPro" id="IPR001828">
    <property type="entry name" value="ANF_lig-bd_rcpt"/>
</dbReference>
<dbReference type="CDD" id="cd06371">
    <property type="entry name" value="PBP1_sensory_GC_DEF-like"/>
    <property type="match status" value="1"/>
</dbReference>
<evidence type="ECO:0000256" key="15">
    <source>
        <dbReference type="ARBA" id="ARBA00023273"/>
    </source>
</evidence>
<dbReference type="SUPFAM" id="SSF55073">
    <property type="entry name" value="Nucleotide cyclase"/>
    <property type="match status" value="1"/>
</dbReference>
<dbReference type="FunFam" id="3.40.50.2300:FF:000114">
    <property type="entry name" value="Guanylate cyclase"/>
    <property type="match status" value="1"/>
</dbReference>
<evidence type="ECO:0000256" key="3">
    <source>
        <dbReference type="ARBA" id="ARBA00004451"/>
    </source>
</evidence>
<dbReference type="InterPro" id="IPR011009">
    <property type="entry name" value="Kinase-like_dom_sf"/>
</dbReference>
<organism evidence="25 26">
    <name type="scientific">Pelobates cultripes</name>
    <name type="common">Western spadefoot toad</name>
    <dbReference type="NCBI Taxonomy" id="61616"/>
    <lineage>
        <taxon>Eukaryota</taxon>
        <taxon>Metazoa</taxon>
        <taxon>Chordata</taxon>
        <taxon>Craniata</taxon>
        <taxon>Vertebrata</taxon>
        <taxon>Euteleostomi</taxon>
        <taxon>Amphibia</taxon>
        <taxon>Batrachia</taxon>
        <taxon>Anura</taxon>
        <taxon>Pelobatoidea</taxon>
        <taxon>Pelobatidae</taxon>
        <taxon>Pelobates</taxon>
    </lineage>
</organism>
<feature type="region of interest" description="Disordered" evidence="21">
    <location>
        <begin position="30"/>
        <end position="70"/>
    </location>
</feature>
<keyword evidence="7" id="KW-0547">Nucleotide-binding</keyword>
<dbReference type="GO" id="GO:0007601">
    <property type="term" value="P:visual perception"/>
    <property type="evidence" value="ECO:0007669"/>
    <property type="project" value="UniProtKB-KW"/>
</dbReference>
<reference evidence="25" key="1">
    <citation type="submission" date="2022-03" db="EMBL/GenBank/DDBJ databases">
        <authorList>
            <person name="Alioto T."/>
            <person name="Alioto T."/>
            <person name="Gomez Garrido J."/>
        </authorList>
    </citation>
    <scope>NUCLEOTIDE SEQUENCE</scope>
</reference>
<keyword evidence="14 18" id="KW-0456">Lyase</keyword>
<dbReference type="GO" id="GO:0007168">
    <property type="term" value="P:receptor guanylyl cyclase signaling pathway"/>
    <property type="evidence" value="ECO:0007669"/>
    <property type="project" value="TreeGrafter"/>
</dbReference>
<feature type="coiled-coil region" evidence="20">
    <location>
        <begin position="1941"/>
        <end position="1968"/>
    </location>
</feature>
<evidence type="ECO:0000256" key="17">
    <source>
        <dbReference type="ARBA" id="ARBA00023305"/>
    </source>
</evidence>
<dbReference type="InterPro" id="IPR018297">
    <property type="entry name" value="A/G_cyclase_CS"/>
</dbReference>
<keyword evidence="11 22" id="KW-0472">Membrane</keyword>
<accession>A0AAD1RIX9</accession>
<dbReference type="InterPro" id="IPR001245">
    <property type="entry name" value="Ser-Thr/Tyr_kinase_cat_dom"/>
</dbReference>
<dbReference type="GO" id="GO:0005789">
    <property type="term" value="C:endoplasmic reticulum membrane"/>
    <property type="evidence" value="ECO:0007669"/>
    <property type="project" value="UniProtKB-SubCell"/>
</dbReference>
<evidence type="ECO:0000256" key="10">
    <source>
        <dbReference type="ARBA" id="ARBA00023134"/>
    </source>
</evidence>
<dbReference type="Gene3D" id="6.10.250.780">
    <property type="match status" value="1"/>
</dbReference>
<dbReference type="PROSITE" id="PS50011">
    <property type="entry name" value="PROTEIN_KINASE_DOM"/>
    <property type="match status" value="1"/>
</dbReference>
<keyword evidence="15" id="KW-0966">Cell projection</keyword>
<dbReference type="InterPro" id="IPR011645">
    <property type="entry name" value="HNOB_dom_associated"/>
</dbReference>
<dbReference type="GO" id="GO:0004383">
    <property type="term" value="F:guanylate cyclase activity"/>
    <property type="evidence" value="ECO:0007669"/>
    <property type="project" value="UniProtKB-EC"/>
</dbReference>
<dbReference type="FunFam" id="3.30.70.1230:FF:000013">
    <property type="entry name" value="Guanylate cyclase"/>
    <property type="match status" value="1"/>
</dbReference>
<evidence type="ECO:0000256" key="2">
    <source>
        <dbReference type="ARBA" id="ARBA00004115"/>
    </source>
</evidence>
<keyword evidence="5 22" id="KW-0812">Transmembrane</keyword>
<dbReference type="Pfam" id="PF01094">
    <property type="entry name" value="ANF_receptor"/>
    <property type="match status" value="1"/>
</dbReference>
<keyword evidence="20" id="KW-0175">Coiled coil</keyword>
<feature type="compositionally biased region" description="Low complexity" evidence="21">
    <location>
        <begin position="657"/>
        <end position="668"/>
    </location>
</feature>
<evidence type="ECO:0000313" key="26">
    <source>
        <dbReference type="Proteomes" id="UP001295444"/>
    </source>
</evidence>
<evidence type="ECO:0000256" key="16">
    <source>
        <dbReference type="ARBA" id="ARBA00023293"/>
    </source>
</evidence>
<keyword evidence="17" id="KW-0844">Vision</keyword>
<dbReference type="InterPro" id="IPR029787">
    <property type="entry name" value="Nucleotide_cyclase"/>
</dbReference>
<dbReference type="InterPro" id="IPR000719">
    <property type="entry name" value="Prot_kinase_dom"/>
</dbReference>